<accession>A0A840XYH6</accession>
<sequence length="205" mass="21074">MLDPRSAMLLAGMAALSGCATAPSRSGTAVGQGVTARSAAPGGPMHVTADAMKAYLRVCIANPGSDEGRRGALVALGFANVPPEAATPFLSGRPGVAWVRPVPAGQMPAYAVVTRPGEAWCSVLARGVEPSVSPEIFSHMVESLRSPQYDVRKVGDVEVTPGGGIGRDIRYVGTRRPPAGTGIVYVLSMDADGGRMLLSAGAFRE</sequence>
<reference evidence="2 3" key="1">
    <citation type="submission" date="2020-08" db="EMBL/GenBank/DDBJ databases">
        <title>Genomic Encyclopedia of Type Strains, Phase IV (KMG-IV): sequencing the most valuable type-strain genomes for metagenomic binning, comparative biology and taxonomic classification.</title>
        <authorList>
            <person name="Goeker M."/>
        </authorList>
    </citation>
    <scope>NUCLEOTIDE SEQUENCE [LARGE SCALE GENOMIC DNA]</scope>
    <source>
        <strain evidence="2 3">DSM 25622</strain>
    </source>
</reference>
<evidence type="ECO:0000313" key="3">
    <source>
        <dbReference type="Proteomes" id="UP000580654"/>
    </source>
</evidence>
<dbReference type="PROSITE" id="PS51257">
    <property type="entry name" value="PROKAR_LIPOPROTEIN"/>
    <property type="match status" value="1"/>
</dbReference>
<organism evidence="2 3">
    <name type="scientific">Muricoccus pecuniae</name>
    <dbReference type="NCBI Taxonomy" id="693023"/>
    <lineage>
        <taxon>Bacteria</taxon>
        <taxon>Pseudomonadati</taxon>
        <taxon>Pseudomonadota</taxon>
        <taxon>Alphaproteobacteria</taxon>
        <taxon>Acetobacterales</taxon>
        <taxon>Roseomonadaceae</taxon>
        <taxon>Muricoccus</taxon>
    </lineage>
</organism>
<feature type="signal peptide" evidence="1">
    <location>
        <begin position="1"/>
        <end position="22"/>
    </location>
</feature>
<dbReference type="NCBIfam" id="NF047650">
    <property type="entry name" value="lipo_NMCC_0638"/>
    <property type="match status" value="1"/>
</dbReference>
<dbReference type="Proteomes" id="UP000580654">
    <property type="component" value="Unassembled WGS sequence"/>
</dbReference>
<proteinExistence type="predicted"/>
<dbReference type="RefSeq" id="WP_184514434.1">
    <property type="nucleotide sequence ID" value="NZ_JACIJD010000003.1"/>
</dbReference>
<protein>
    <recommendedName>
        <fullName evidence="4">Lipoprotein</fullName>
    </recommendedName>
</protein>
<name>A0A840XYH6_9PROT</name>
<keyword evidence="1" id="KW-0732">Signal</keyword>
<dbReference type="AlphaFoldDB" id="A0A840XYH6"/>
<evidence type="ECO:0000256" key="1">
    <source>
        <dbReference type="SAM" id="SignalP"/>
    </source>
</evidence>
<feature type="chain" id="PRO_5032929197" description="Lipoprotein" evidence="1">
    <location>
        <begin position="23"/>
        <end position="205"/>
    </location>
</feature>
<keyword evidence="3" id="KW-1185">Reference proteome</keyword>
<comment type="caution">
    <text evidence="2">The sequence shown here is derived from an EMBL/GenBank/DDBJ whole genome shotgun (WGS) entry which is preliminary data.</text>
</comment>
<gene>
    <name evidence="2" type="ORF">FHS87_000965</name>
</gene>
<dbReference type="EMBL" id="JACIJD010000003">
    <property type="protein sequence ID" value="MBB5692946.1"/>
    <property type="molecule type" value="Genomic_DNA"/>
</dbReference>
<evidence type="ECO:0008006" key="4">
    <source>
        <dbReference type="Google" id="ProtNLM"/>
    </source>
</evidence>
<evidence type="ECO:0000313" key="2">
    <source>
        <dbReference type="EMBL" id="MBB5692946.1"/>
    </source>
</evidence>